<reference evidence="9" key="1">
    <citation type="submission" date="2016-09" db="EMBL/GenBank/DDBJ databases">
        <authorList>
            <person name="Varghese N."/>
            <person name="Submissions S."/>
        </authorList>
    </citation>
    <scope>NUCLEOTIDE SEQUENCE [LARGE SCALE GENOMIC DNA]</scope>
    <source>
        <strain evidence="9">25nlg</strain>
    </source>
</reference>
<dbReference type="Pfam" id="PF04542">
    <property type="entry name" value="Sigma70_r2"/>
    <property type="match status" value="1"/>
</dbReference>
<sequence length="187" mass="22153">MDILTARLIRETKKGNEQAFAELVELYKDSVYQVIYRLVGHAQEAQDISQETFLRVYMNLDKYDLTKKFSTWLFRVATNAAIDRLRRRKPDIYLQDKIKGTDDLTYESQLTSSEDLPEQQVVKMEQQAWIQAEINQLPVKYRTIIVLKYLEDLSLKEISEIMDMPIATVKTRVHRGREALRKRMRHL</sequence>
<evidence type="ECO:0000256" key="1">
    <source>
        <dbReference type="ARBA" id="ARBA00010641"/>
    </source>
</evidence>
<feature type="domain" description="RNA polymerase sigma-70 region 2" evidence="6">
    <location>
        <begin position="23"/>
        <end position="89"/>
    </location>
</feature>
<dbReference type="Gene3D" id="1.10.10.10">
    <property type="entry name" value="Winged helix-like DNA-binding domain superfamily/Winged helix DNA-binding domain"/>
    <property type="match status" value="1"/>
</dbReference>
<dbReference type="NCBIfam" id="NF007223">
    <property type="entry name" value="PRK09641.1"/>
    <property type="match status" value="1"/>
</dbReference>
<dbReference type="SUPFAM" id="SSF88946">
    <property type="entry name" value="Sigma2 domain of RNA polymerase sigma factors"/>
    <property type="match status" value="1"/>
</dbReference>
<evidence type="ECO:0000256" key="2">
    <source>
        <dbReference type="ARBA" id="ARBA00023015"/>
    </source>
</evidence>
<feature type="domain" description="RNA polymerase sigma factor 70 region 4 type 2" evidence="7">
    <location>
        <begin position="129"/>
        <end position="180"/>
    </location>
</feature>
<dbReference type="PANTHER" id="PTHR43133">
    <property type="entry name" value="RNA POLYMERASE ECF-TYPE SIGMA FACTO"/>
    <property type="match status" value="1"/>
</dbReference>
<evidence type="ECO:0000313" key="9">
    <source>
        <dbReference type="Proteomes" id="UP000242662"/>
    </source>
</evidence>
<protein>
    <recommendedName>
        <fullName evidence="5">RNA polymerase sigma factor SigW</fullName>
    </recommendedName>
</protein>
<dbReference type="InterPro" id="IPR036388">
    <property type="entry name" value="WH-like_DNA-bd_sf"/>
</dbReference>
<dbReference type="AlphaFoldDB" id="A0A1G6P9H0"/>
<dbReference type="RefSeq" id="WP_090776711.1">
    <property type="nucleotide sequence ID" value="NZ_FMYM01000016.1"/>
</dbReference>
<evidence type="ECO:0000256" key="5">
    <source>
        <dbReference type="NCBIfam" id="TIGR02948"/>
    </source>
</evidence>
<dbReference type="InterPro" id="IPR014284">
    <property type="entry name" value="RNA_pol_sigma-70_dom"/>
</dbReference>
<name>A0A1G6P9H0_9BACI</name>
<comment type="similarity">
    <text evidence="1">Belongs to the sigma-70 factor family. ECF subfamily.</text>
</comment>
<dbReference type="EMBL" id="FMYM01000016">
    <property type="protein sequence ID" value="SDC76872.1"/>
    <property type="molecule type" value="Genomic_DNA"/>
</dbReference>
<dbReference type="InterPro" id="IPR007627">
    <property type="entry name" value="RNA_pol_sigma70_r2"/>
</dbReference>
<evidence type="ECO:0000256" key="4">
    <source>
        <dbReference type="ARBA" id="ARBA00023163"/>
    </source>
</evidence>
<dbReference type="InterPro" id="IPR013325">
    <property type="entry name" value="RNA_pol_sigma_r2"/>
</dbReference>
<dbReference type="InterPro" id="IPR013249">
    <property type="entry name" value="RNA_pol_sigma70_r4_t2"/>
</dbReference>
<dbReference type="InterPro" id="IPR014294">
    <property type="entry name" value="RNA_pol_sigma-W_bacilli"/>
</dbReference>
<dbReference type="NCBIfam" id="TIGR02937">
    <property type="entry name" value="sigma70-ECF"/>
    <property type="match status" value="1"/>
</dbReference>
<dbReference type="GO" id="GO:0006352">
    <property type="term" value="P:DNA-templated transcription initiation"/>
    <property type="evidence" value="ECO:0007669"/>
    <property type="project" value="InterPro"/>
</dbReference>
<dbReference type="CDD" id="cd06171">
    <property type="entry name" value="Sigma70_r4"/>
    <property type="match status" value="1"/>
</dbReference>
<accession>A0A1G6P9H0</accession>
<dbReference type="PANTHER" id="PTHR43133:SF60">
    <property type="entry name" value="RNA POLYMERASE SIGMA FACTOR SIGV"/>
    <property type="match status" value="1"/>
</dbReference>
<dbReference type="STRING" id="1464122.SAMN05421737_1168"/>
<dbReference type="InterPro" id="IPR013324">
    <property type="entry name" value="RNA_pol_sigma_r3/r4-like"/>
</dbReference>
<evidence type="ECO:0000259" key="7">
    <source>
        <dbReference type="Pfam" id="PF08281"/>
    </source>
</evidence>
<gene>
    <name evidence="8" type="ORF">SAMN05421737_1168</name>
</gene>
<dbReference type="Proteomes" id="UP000242662">
    <property type="component" value="Unassembled WGS sequence"/>
</dbReference>
<evidence type="ECO:0000313" key="8">
    <source>
        <dbReference type="EMBL" id="SDC76872.1"/>
    </source>
</evidence>
<organism evidence="8 9">
    <name type="scientific">Shouchella lonarensis</name>
    <dbReference type="NCBI Taxonomy" id="1464122"/>
    <lineage>
        <taxon>Bacteria</taxon>
        <taxon>Bacillati</taxon>
        <taxon>Bacillota</taxon>
        <taxon>Bacilli</taxon>
        <taxon>Bacillales</taxon>
        <taxon>Bacillaceae</taxon>
        <taxon>Shouchella</taxon>
    </lineage>
</organism>
<keyword evidence="2" id="KW-0805">Transcription regulation</keyword>
<dbReference type="NCBIfam" id="TIGR02948">
    <property type="entry name" value="SigW_bacill"/>
    <property type="match status" value="1"/>
</dbReference>
<evidence type="ECO:0000256" key="3">
    <source>
        <dbReference type="ARBA" id="ARBA00023082"/>
    </source>
</evidence>
<keyword evidence="3" id="KW-0731">Sigma factor</keyword>
<dbReference type="SUPFAM" id="SSF88659">
    <property type="entry name" value="Sigma3 and sigma4 domains of RNA polymerase sigma factors"/>
    <property type="match status" value="1"/>
</dbReference>
<keyword evidence="4" id="KW-0804">Transcription</keyword>
<dbReference type="GO" id="GO:0003677">
    <property type="term" value="F:DNA binding"/>
    <property type="evidence" value="ECO:0007669"/>
    <property type="project" value="InterPro"/>
</dbReference>
<proteinExistence type="inferred from homology"/>
<dbReference type="OrthoDB" id="9785675at2"/>
<dbReference type="InterPro" id="IPR039425">
    <property type="entry name" value="RNA_pol_sigma-70-like"/>
</dbReference>
<dbReference type="Pfam" id="PF08281">
    <property type="entry name" value="Sigma70_r4_2"/>
    <property type="match status" value="1"/>
</dbReference>
<evidence type="ECO:0000259" key="6">
    <source>
        <dbReference type="Pfam" id="PF04542"/>
    </source>
</evidence>
<dbReference type="Gene3D" id="1.10.1740.10">
    <property type="match status" value="1"/>
</dbReference>
<dbReference type="GO" id="GO:0016987">
    <property type="term" value="F:sigma factor activity"/>
    <property type="evidence" value="ECO:0007669"/>
    <property type="project" value="UniProtKB-KW"/>
</dbReference>
<keyword evidence="9" id="KW-1185">Reference proteome</keyword>